<feature type="transmembrane region" description="Helical" evidence="1">
    <location>
        <begin position="24"/>
        <end position="46"/>
    </location>
</feature>
<gene>
    <name evidence="2" type="ORF">HUK81_16975</name>
</gene>
<keyword evidence="1" id="KW-0472">Membrane</keyword>
<keyword evidence="1" id="KW-1133">Transmembrane helix</keyword>
<feature type="transmembrane region" description="Helical" evidence="1">
    <location>
        <begin position="66"/>
        <end position="82"/>
    </location>
</feature>
<dbReference type="AlphaFoldDB" id="A0A850PC69"/>
<reference evidence="2 3" key="1">
    <citation type="submission" date="2020-06" db="EMBL/GenBank/DDBJ databases">
        <title>Description of novel acetic acid bacteria.</title>
        <authorList>
            <person name="Sombolestani A."/>
        </authorList>
    </citation>
    <scope>NUCLEOTIDE SEQUENCE [LARGE SCALE GENOMIC DNA]</scope>
    <source>
        <strain evidence="2 3">LMG 25</strain>
    </source>
</reference>
<keyword evidence="1" id="KW-0812">Transmembrane</keyword>
<sequence length="83" mass="9297">MVVIVFAMLTFVLAVLTVTMLAVFFMVLVMVLAVMFTMAALIVVVFSVGNNRQGKAKNCRQEKGLFHIYNFLVYQGLLGIMLF</sequence>
<protein>
    <submittedName>
        <fullName evidence="2">Uncharacterized protein</fullName>
    </submittedName>
</protein>
<dbReference type="Proteomes" id="UP000522590">
    <property type="component" value="Unassembled WGS sequence"/>
</dbReference>
<evidence type="ECO:0000313" key="3">
    <source>
        <dbReference type="Proteomes" id="UP000522590"/>
    </source>
</evidence>
<comment type="caution">
    <text evidence="2">The sequence shown here is derived from an EMBL/GenBank/DDBJ whole genome shotgun (WGS) entry which is preliminary data.</text>
</comment>
<proteinExistence type="predicted"/>
<evidence type="ECO:0000256" key="1">
    <source>
        <dbReference type="SAM" id="Phobius"/>
    </source>
</evidence>
<organism evidence="2 3">
    <name type="scientific">Komagataeibacter swingsii</name>
    <dbReference type="NCBI Taxonomy" id="215220"/>
    <lineage>
        <taxon>Bacteria</taxon>
        <taxon>Pseudomonadati</taxon>
        <taxon>Pseudomonadota</taxon>
        <taxon>Alphaproteobacteria</taxon>
        <taxon>Acetobacterales</taxon>
        <taxon>Acetobacteraceae</taxon>
        <taxon>Komagataeibacter</taxon>
    </lineage>
</organism>
<accession>A0A850PC69</accession>
<name>A0A850PC69_9PROT</name>
<evidence type="ECO:0000313" key="2">
    <source>
        <dbReference type="EMBL" id="NVN38571.1"/>
    </source>
</evidence>
<dbReference type="EMBL" id="JABXXS010000078">
    <property type="protein sequence ID" value="NVN38571.1"/>
    <property type="molecule type" value="Genomic_DNA"/>
</dbReference>